<dbReference type="InterPro" id="IPR007812">
    <property type="entry name" value="T2SS_protein-GspL"/>
</dbReference>
<evidence type="ECO:0000256" key="6">
    <source>
        <dbReference type="ARBA" id="ARBA00022692"/>
    </source>
</evidence>
<gene>
    <name evidence="12" type="primary">gspL</name>
    <name evidence="12" type="ORF">ACFSKX_10890</name>
</gene>
<dbReference type="CDD" id="cd24017">
    <property type="entry name" value="ASKHA_T2SSL_N"/>
    <property type="match status" value="1"/>
</dbReference>
<evidence type="ECO:0000256" key="3">
    <source>
        <dbReference type="ARBA" id="ARBA00022448"/>
    </source>
</evidence>
<keyword evidence="9" id="KW-0472">Membrane</keyword>
<evidence type="ECO:0000256" key="2">
    <source>
        <dbReference type="ARBA" id="ARBA00005318"/>
    </source>
</evidence>
<organism evidence="12 13">
    <name type="scientific">Microbulbifer halophilus</name>
    <dbReference type="NCBI Taxonomy" id="453963"/>
    <lineage>
        <taxon>Bacteria</taxon>
        <taxon>Pseudomonadati</taxon>
        <taxon>Pseudomonadota</taxon>
        <taxon>Gammaproteobacteria</taxon>
        <taxon>Cellvibrionales</taxon>
        <taxon>Microbulbiferaceae</taxon>
        <taxon>Microbulbifer</taxon>
    </lineage>
</organism>
<feature type="domain" description="GspL periplasmic" evidence="11">
    <location>
        <begin position="291"/>
        <end position="440"/>
    </location>
</feature>
<name>A0ABW5EF43_9GAMM</name>
<evidence type="ECO:0000256" key="9">
    <source>
        <dbReference type="ARBA" id="ARBA00023136"/>
    </source>
</evidence>
<feature type="domain" description="GspL cytoplasmic actin-ATPase-like" evidence="10">
    <location>
        <begin position="95"/>
        <end position="280"/>
    </location>
</feature>
<dbReference type="Gene3D" id="3.30.420.380">
    <property type="match status" value="1"/>
</dbReference>
<evidence type="ECO:0000259" key="11">
    <source>
        <dbReference type="Pfam" id="PF12693"/>
    </source>
</evidence>
<dbReference type="Gene3D" id="3.30.420.370">
    <property type="match status" value="1"/>
</dbReference>
<keyword evidence="13" id="KW-1185">Reference proteome</keyword>
<evidence type="ECO:0000259" key="10">
    <source>
        <dbReference type="Pfam" id="PF05134"/>
    </source>
</evidence>
<dbReference type="Pfam" id="PF05134">
    <property type="entry name" value="T2SSL"/>
    <property type="match status" value="1"/>
</dbReference>
<sequence>MKKSPTTESTPAEARSQLILLRLVEGESGAPVRIQCWSDRGWRPVAVDDEFARAFDPACEIAGPPQDALELDFPEGARALLLLPGSWAWSGLEAVPKAVRRQGNAVGYMVEERLAEDVEDLHFVCQPRSGDLCSVYAVAREKMDTLYGQVRRLNWPLVAAIPEYQLLDLMERDIALWLDGDRAHIWRSTGYGLTVRRRYLQPLLASLARPEGEEEDSDAEEAPLPRLQLLGAGDSDGMTAAELESLFGDNLEQLPGAAEEELLARCKTSRLANLLTGEYQIEESSDERDWWRRPLKLAVACFVVQLLLFAGAGGYYQWRASAADSEVQALFSELFPEVTPRADIRRQIEGYLNRAGGASSSFGSQVQLLAGVWSKNRGDGLKLQSLRFDGNRGEMVLQLQAANLTDLDRIVGELSSNRFRAELLAANELEEGVAGRIRLR</sequence>
<dbReference type="InterPro" id="IPR043129">
    <property type="entry name" value="ATPase_NBD"/>
</dbReference>
<comment type="similarity">
    <text evidence="2">Belongs to the GSP L family.</text>
</comment>
<evidence type="ECO:0000256" key="7">
    <source>
        <dbReference type="ARBA" id="ARBA00022927"/>
    </source>
</evidence>
<protein>
    <submittedName>
        <fullName evidence="12">Type II secretion system protein GspL</fullName>
    </submittedName>
</protein>
<keyword evidence="6" id="KW-0812">Transmembrane</keyword>
<dbReference type="InterPro" id="IPR025691">
    <property type="entry name" value="GspL_pp_dom"/>
</dbReference>
<evidence type="ECO:0000313" key="12">
    <source>
        <dbReference type="EMBL" id="MFD2310923.1"/>
    </source>
</evidence>
<comment type="caution">
    <text evidence="12">The sequence shown here is derived from an EMBL/GenBank/DDBJ whole genome shotgun (WGS) entry which is preliminary data.</text>
</comment>
<dbReference type="NCBIfam" id="TIGR01709">
    <property type="entry name" value="typeII_sec_gspL"/>
    <property type="match status" value="1"/>
</dbReference>
<evidence type="ECO:0000256" key="5">
    <source>
        <dbReference type="ARBA" id="ARBA00022519"/>
    </source>
</evidence>
<keyword evidence="8" id="KW-1133">Transmembrane helix</keyword>
<accession>A0ABW5EF43</accession>
<dbReference type="InterPro" id="IPR024230">
    <property type="entry name" value="GspL_cyto_dom"/>
</dbReference>
<keyword evidence="5" id="KW-0997">Cell inner membrane</keyword>
<keyword evidence="7" id="KW-0653">Protein transport</keyword>
<evidence type="ECO:0000256" key="1">
    <source>
        <dbReference type="ARBA" id="ARBA00004377"/>
    </source>
</evidence>
<dbReference type="RefSeq" id="WP_265720973.1">
    <property type="nucleotide sequence ID" value="NZ_JAPIVK010000007.1"/>
</dbReference>
<dbReference type="SUPFAM" id="SSF53067">
    <property type="entry name" value="Actin-like ATPase domain"/>
    <property type="match status" value="1"/>
</dbReference>
<dbReference type="Pfam" id="PF12693">
    <property type="entry name" value="GspL_C"/>
    <property type="match status" value="1"/>
</dbReference>
<reference evidence="13" key="1">
    <citation type="journal article" date="2019" name="Int. J. Syst. Evol. Microbiol.">
        <title>The Global Catalogue of Microorganisms (GCM) 10K type strain sequencing project: providing services to taxonomists for standard genome sequencing and annotation.</title>
        <authorList>
            <consortium name="The Broad Institute Genomics Platform"/>
            <consortium name="The Broad Institute Genome Sequencing Center for Infectious Disease"/>
            <person name="Wu L."/>
            <person name="Ma J."/>
        </authorList>
    </citation>
    <scope>NUCLEOTIDE SEQUENCE [LARGE SCALE GENOMIC DNA]</scope>
    <source>
        <strain evidence="13">KCTC 12848</strain>
    </source>
</reference>
<keyword evidence="3" id="KW-0813">Transport</keyword>
<keyword evidence="4" id="KW-1003">Cell membrane</keyword>
<proteinExistence type="inferred from homology"/>
<evidence type="ECO:0000256" key="8">
    <source>
        <dbReference type="ARBA" id="ARBA00022989"/>
    </source>
</evidence>
<comment type="subcellular location">
    <subcellularLocation>
        <location evidence="1">Cell inner membrane</location>
        <topology evidence="1">Single-pass membrane protein</topology>
    </subcellularLocation>
</comment>
<dbReference type="Proteomes" id="UP001597425">
    <property type="component" value="Unassembled WGS sequence"/>
</dbReference>
<evidence type="ECO:0000256" key="4">
    <source>
        <dbReference type="ARBA" id="ARBA00022475"/>
    </source>
</evidence>
<dbReference type="Gene3D" id="3.30.1360.100">
    <property type="entry name" value="General secretion pathway protein M, EpsM"/>
    <property type="match status" value="1"/>
</dbReference>
<dbReference type="EMBL" id="JBHUJD010000012">
    <property type="protein sequence ID" value="MFD2310923.1"/>
    <property type="molecule type" value="Genomic_DNA"/>
</dbReference>
<evidence type="ECO:0000313" key="13">
    <source>
        <dbReference type="Proteomes" id="UP001597425"/>
    </source>
</evidence>